<dbReference type="Pfam" id="PF02771">
    <property type="entry name" value="Acyl-CoA_dh_N"/>
    <property type="match status" value="1"/>
</dbReference>
<dbReference type="SUPFAM" id="SSF56645">
    <property type="entry name" value="Acyl-CoA dehydrogenase NM domain-like"/>
    <property type="match status" value="1"/>
</dbReference>
<reference evidence="2" key="1">
    <citation type="journal article" date="2014" name="Front. Microbiol.">
        <title>High frequency of phylogenetically diverse reductive dehalogenase-homologous genes in deep subseafloor sedimentary metagenomes.</title>
        <authorList>
            <person name="Kawai M."/>
            <person name="Futagami T."/>
            <person name="Toyoda A."/>
            <person name="Takaki Y."/>
            <person name="Nishi S."/>
            <person name="Hori S."/>
            <person name="Arai W."/>
            <person name="Tsubouchi T."/>
            <person name="Morono Y."/>
            <person name="Uchiyama I."/>
            <person name="Ito T."/>
            <person name="Fujiyama A."/>
            <person name="Inagaki F."/>
            <person name="Takami H."/>
        </authorList>
    </citation>
    <scope>NUCLEOTIDE SEQUENCE</scope>
    <source>
        <strain evidence="2">Expedition CK06-06</strain>
    </source>
</reference>
<dbReference type="InterPro" id="IPR009100">
    <property type="entry name" value="AcylCoA_DH/oxidase_NM_dom_sf"/>
</dbReference>
<dbReference type="GO" id="GO:0050660">
    <property type="term" value="F:flavin adenine dinucleotide binding"/>
    <property type="evidence" value="ECO:0007669"/>
    <property type="project" value="InterPro"/>
</dbReference>
<dbReference type="InterPro" id="IPR013786">
    <property type="entry name" value="AcylCoA_DH/ox_N"/>
</dbReference>
<sequence length="60" mass="7055">MNYFLNEEQEMIRDLVKQIAQEKVAPIAAELDEKGEFPWEIMKIFAESDLFALFVPEEYG</sequence>
<dbReference type="Gene3D" id="1.10.540.10">
    <property type="entry name" value="Acyl-CoA dehydrogenase/oxidase, N-terminal domain"/>
    <property type="match status" value="1"/>
</dbReference>
<feature type="domain" description="Acyl-CoA dehydrogenase/oxidase N-terminal" evidence="1">
    <location>
        <begin position="6"/>
        <end position="60"/>
    </location>
</feature>
<dbReference type="GO" id="GO:0016627">
    <property type="term" value="F:oxidoreductase activity, acting on the CH-CH group of donors"/>
    <property type="evidence" value="ECO:0007669"/>
    <property type="project" value="InterPro"/>
</dbReference>
<comment type="caution">
    <text evidence="2">The sequence shown here is derived from an EMBL/GenBank/DDBJ whole genome shotgun (WGS) entry which is preliminary data.</text>
</comment>
<feature type="non-terminal residue" evidence="2">
    <location>
        <position position="60"/>
    </location>
</feature>
<dbReference type="AlphaFoldDB" id="X1R0P2"/>
<protein>
    <recommendedName>
        <fullName evidence="1">Acyl-CoA dehydrogenase/oxidase N-terminal domain-containing protein</fullName>
    </recommendedName>
</protein>
<proteinExistence type="predicted"/>
<dbReference type="EMBL" id="BARV01039381">
    <property type="protein sequence ID" value="GAI56670.1"/>
    <property type="molecule type" value="Genomic_DNA"/>
</dbReference>
<gene>
    <name evidence="2" type="ORF">S06H3_60382</name>
</gene>
<organism evidence="2">
    <name type="scientific">marine sediment metagenome</name>
    <dbReference type="NCBI Taxonomy" id="412755"/>
    <lineage>
        <taxon>unclassified sequences</taxon>
        <taxon>metagenomes</taxon>
        <taxon>ecological metagenomes</taxon>
    </lineage>
</organism>
<dbReference type="InterPro" id="IPR037069">
    <property type="entry name" value="AcylCoA_DH/ox_N_sf"/>
</dbReference>
<evidence type="ECO:0000259" key="1">
    <source>
        <dbReference type="Pfam" id="PF02771"/>
    </source>
</evidence>
<name>X1R0P2_9ZZZZ</name>
<evidence type="ECO:0000313" key="2">
    <source>
        <dbReference type="EMBL" id="GAI56670.1"/>
    </source>
</evidence>
<accession>X1R0P2</accession>